<comment type="pathway">
    <text evidence="1 11">Glycerolipid metabolism; triacylglycerol biosynthesis.</text>
</comment>
<dbReference type="PANTHER" id="PTHR31650">
    <property type="entry name" value="O-ACYLTRANSFERASE (WSD1-LIKE) FAMILY PROTEIN"/>
    <property type="match status" value="1"/>
</dbReference>
<evidence type="ECO:0000256" key="3">
    <source>
        <dbReference type="ARBA" id="ARBA00009587"/>
    </source>
</evidence>
<dbReference type="PANTHER" id="PTHR31650:SF1">
    <property type="entry name" value="WAX ESTER SYNTHASE_DIACYLGLYCEROL ACYLTRANSFERASE 4-RELATED"/>
    <property type="match status" value="1"/>
</dbReference>
<dbReference type="InterPro" id="IPR045034">
    <property type="entry name" value="O-acyltransferase_WSD1-like"/>
</dbReference>
<sequence>MKQLSGVDAAFLHMETATTFGHVTGLLIFERPSPEFNPYVAVRAKYESLVAELEPLRRRLIEVPFGLDLPYWSDDPDLDLDFHVNHIHLAAPGMADQLADEIARIVAGPMDRTRPLWEAYVIDGLQDGRWALLSKYHHATIDGAAGQLLLQKFTDVDPNAAPPSDVPAWQPSPAPGTLDLLRRTATRLATNPVRALRLQARIVRQLADTAGIHSVSSAAGRAGAAAKAITRIGRHDGPRIPLPTTMAPPTPWNRTITSQRRFAMRTASLNNVKKLKAATGSTVNDIVMAICAGGLRNYLLAHDALPDRPLRALVPVSIRTGNEEDPWRNRLAALVADLPTDCDDPVERIARCRQSMLNAKRKIDMLPANDITDLTQFSAPVLATSAVRLAARLRLADRINQPFNLLISNVPGPRQPLYFAGAQLAHQFPVSIVADGQGLNITVMSYLDRLDFGFIADRDLVPDLWDLADMHITEINRLFDATGADWAEPPQPPPPFHRLADRDTH</sequence>
<dbReference type="InterPro" id="IPR009721">
    <property type="entry name" value="O-acyltransferase_WSD1_C"/>
</dbReference>
<name>A0ABT6GWK3_MYCGU</name>
<comment type="pathway">
    <text evidence="2">Lipid metabolism.</text>
</comment>
<evidence type="ECO:0000256" key="1">
    <source>
        <dbReference type="ARBA" id="ARBA00004771"/>
    </source>
</evidence>
<evidence type="ECO:0000256" key="11">
    <source>
        <dbReference type="RuleBase" id="RU361241"/>
    </source>
</evidence>
<evidence type="ECO:0000256" key="12">
    <source>
        <dbReference type="SAM" id="MobiDB-lite"/>
    </source>
</evidence>
<keyword evidence="9 11" id="KW-0012">Acyltransferase</keyword>
<evidence type="ECO:0000313" key="15">
    <source>
        <dbReference type="EMBL" id="MDG5485496.1"/>
    </source>
</evidence>
<dbReference type="Pfam" id="PF06974">
    <property type="entry name" value="WS_DGAT_C"/>
    <property type="match status" value="1"/>
</dbReference>
<accession>A0ABT6GWK3</accession>
<evidence type="ECO:0000256" key="7">
    <source>
        <dbReference type="ARBA" id="ARBA00022798"/>
    </source>
</evidence>
<keyword evidence="8 11" id="KW-0443">Lipid metabolism</keyword>
<feature type="region of interest" description="Disordered" evidence="12">
    <location>
        <begin position="483"/>
        <end position="505"/>
    </location>
</feature>
<dbReference type="SUPFAM" id="SSF52777">
    <property type="entry name" value="CoA-dependent acyltransferases"/>
    <property type="match status" value="1"/>
</dbReference>
<evidence type="ECO:0000256" key="5">
    <source>
        <dbReference type="ARBA" id="ARBA00022516"/>
    </source>
</evidence>
<organism evidence="15 16">
    <name type="scientific">Mycolicibacterium gadium</name>
    <name type="common">Mycobacterium gadium</name>
    <dbReference type="NCBI Taxonomy" id="1794"/>
    <lineage>
        <taxon>Bacteria</taxon>
        <taxon>Bacillati</taxon>
        <taxon>Actinomycetota</taxon>
        <taxon>Actinomycetes</taxon>
        <taxon>Mycobacteriales</taxon>
        <taxon>Mycobacteriaceae</taxon>
        <taxon>Mycolicibacterium</taxon>
    </lineage>
</organism>
<dbReference type="Proteomes" id="UP001154266">
    <property type="component" value="Unassembled WGS sequence"/>
</dbReference>
<dbReference type="EMBL" id="JAKZMO010000022">
    <property type="protein sequence ID" value="MDG5485496.1"/>
    <property type="molecule type" value="Genomic_DNA"/>
</dbReference>
<dbReference type="EC" id="2.3.1.20" evidence="4 11"/>
<comment type="catalytic activity">
    <reaction evidence="10 11">
        <text>an acyl-CoA + a 1,2-diacyl-sn-glycerol = a triacyl-sn-glycerol + CoA</text>
        <dbReference type="Rhea" id="RHEA:10868"/>
        <dbReference type="ChEBI" id="CHEBI:17815"/>
        <dbReference type="ChEBI" id="CHEBI:57287"/>
        <dbReference type="ChEBI" id="CHEBI:58342"/>
        <dbReference type="ChEBI" id="CHEBI:64615"/>
        <dbReference type="EC" id="2.3.1.20"/>
    </reaction>
</comment>
<keyword evidence="16" id="KW-1185">Reference proteome</keyword>
<proteinExistence type="inferred from homology"/>
<dbReference type="Pfam" id="PF03007">
    <property type="entry name" value="WS_DGAT_cat"/>
    <property type="match status" value="1"/>
</dbReference>
<evidence type="ECO:0000259" key="13">
    <source>
        <dbReference type="Pfam" id="PF03007"/>
    </source>
</evidence>
<evidence type="ECO:0000256" key="4">
    <source>
        <dbReference type="ARBA" id="ARBA00013244"/>
    </source>
</evidence>
<feature type="domain" description="O-acyltransferase WSD1-like N-terminal" evidence="13">
    <location>
        <begin position="4"/>
        <end position="287"/>
    </location>
</feature>
<dbReference type="InterPro" id="IPR004255">
    <property type="entry name" value="O-acyltransferase_WSD1_N"/>
</dbReference>
<dbReference type="InterPro" id="IPR014292">
    <property type="entry name" value="Acyl_transf_WS/DGAT"/>
</dbReference>
<evidence type="ECO:0000256" key="6">
    <source>
        <dbReference type="ARBA" id="ARBA00022679"/>
    </source>
</evidence>
<reference evidence="15" key="1">
    <citation type="journal article" date="2023" name="Environ. Microbiol.">
        <title>The 2-methylpropene degradation pathway in Mycobacteriaceae family strains.</title>
        <authorList>
            <person name="Helbich S."/>
            <person name="Barrantes I."/>
            <person name="Dos Anjos Borges L.G."/>
            <person name="Pieper D.H."/>
            <person name="Vainshtein Y."/>
            <person name="Sohn K."/>
            <person name="Engesser K.H."/>
        </authorList>
    </citation>
    <scope>NUCLEOTIDE SEQUENCE</scope>
    <source>
        <strain evidence="15">IBE100</strain>
    </source>
</reference>
<comment type="caution">
    <text evidence="15">The sequence shown here is derived from an EMBL/GenBank/DDBJ whole genome shotgun (WGS) entry which is preliminary data.</text>
</comment>
<protein>
    <recommendedName>
        <fullName evidence="4 11">Diacylglycerol O-acyltransferase</fullName>
        <ecNumber evidence="4 11">2.3.1.20</ecNumber>
    </recommendedName>
</protein>
<keyword evidence="6 11" id="KW-0808">Transferase</keyword>
<dbReference type="NCBIfam" id="TIGR02946">
    <property type="entry name" value="acyl_WS_DGAT"/>
    <property type="match status" value="1"/>
</dbReference>
<keyword evidence="5 11" id="KW-0444">Lipid biosynthesis</keyword>
<evidence type="ECO:0000256" key="9">
    <source>
        <dbReference type="ARBA" id="ARBA00023315"/>
    </source>
</evidence>
<dbReference type="InterPro" id="IPR023213">
    <property type="entry name" value="CAT-like_dom_sf"/>
</dbReference>
<feature type="domain" description="O-acyltransferase WSD1 C-terminal" evidence="14">
    <location>
        <begin position="327"/>
        <end position="475"/>
    </location>
</feature>
<comment type="similarity">
    <text evidence="3 11">Belongs to the long-chain O-acyltransferase family.</text>
</comment>
<evidence type="ECO:0000256" key="8">
    <source>
        <dbReference type="ARBA" id="ARBA00023098"/>
    </source>
</evidence>
<gene>
    <name evidence="15" type="ORF">MNO81_22110</name>
</gene>
<keyword evidence="7 11" id="KW-0319">Glycerol metabolism</keyword>
<evidence type="ECO:0000313" key="16">
    <source>
        <dbReference type="Proteomes" id="UP001154266"/>
    </source>
</evidence>
<evidence type="ECO:0000259" key="14">
    <source>
        <dbReference type="Pfam" id="PF06974"/>
    </source>
</evidence>
<dbReference type="RefSeq" id="WP_278222867.1">
    <property type="nucleotide sequence ID" value="NZ_JAKZMO010000022.1"/>
</dbReference>
<evidence type="ECO:0000256" key="10">
    <source>
        <dbReference type="ARBA" id="ARBA00048109"/>
    </source>
</evidence>
<dbReference type="Gene3D" id="3.30.559.10">
    <property type="entry name" value="Chloramphenicol acetyltransferase-like domain"/>
    <property type="match status" value="1"/>
</dbReference>
<evidence type="ECO:0000256" key="2">
    <source>
        <dbReference type="ARBA" id="ARBA00005189"/>
    </source>
</evidence>